<dbReference type="PANTHER" id="PTHR33778">
    <property type="entry name" value="PROTEIN MGTC"/>
    <property type="match status" value="1"/>
</dbReference>
<feature type="transmembrane region" description="Helical" evidence="7">
    <location>
        <begin position="37"/>
        <end position="57"/>
    </location>
</feature>
<dbReference type="PRINTS" id="PR01837">
    <property type="entry name" value="MGTCSAPBPROT"/>
</dbReference>
<feature type="transmembrane region" description="Helical" evidence="7">
    <location>
        <begin position="69"/>
        <end position="88"/>
    </location>
</feature>
<name>A0A2U0I567_9FLAO</name>
<evidence type="ECO:0000313" key="10">
    <source>
        <dbReference type="Proteomes" id="UP000245962"/>
    </source>
</evidence>
<dbReference type="InterPro" id="IPR049177">
    <property type="entry name" value="MgtC_SapB_SrpB_YhiD_N"/>
</dbReference>
<sequence length="150" mass="15826">MEFDIEFTDFLLKGTAALVAGFCMGLERQMKGKHAGLKTNVLVALGAAIFMMISLIFADSSTTDLTRVLGQIVVGVGFLGAGVILRTSDKKRVKGLATAATIWCSAAAGCLAGLGIYDILGGFTVFVVLVNIIFGYLNKKVSENNANLKD</sequence>
<protein>
    <submittedName>
        <fullName evidence="9">Magnesium transporter MgtC</fullName>
    </submittedName>
</protein>
<organism evidence="9 10">
    <name type="scientific">Marixanthomonas spongiae</name>
    <dbReference type="NCBI Taxonomy" id="2174845"/>
    <lineage>
        <taxon>Bacteria</taxon>
        <taxon>Pseudomonadati</taxon>
        <taxon>Bacteroidota</taxon>
        <taxon>Flavobacteriia</taxon>
        <taxon>Flavobacteriales</taxon>
        <taxon>Flavobacteriaceae</taxon>
        <taxon>Marixanthomonas</taxon>
    </lineage>
</organism>
<dbReference type="AlphaFoldDB" id="A0A2U0I567"/>
<gene>
    <name evidence="9" type="ORF">DDV96_03000</name>
</gene>
<evidence type="ECO:0000256" key="5">
    <source>
        <dbReference type="ARBA" id="ARBA00022989"/>
    </source>
</evidence>
<comment type="similarity">
    <text evidence="2">Belongs to the MgtC/SapB family.</text>
</comment>
<evidence type="ECO:0000259" key="8">
    <source>
        <dbReference type="Pfam" id="PF02308"/>
    </source>
</evidence>
<dbReference type="RefSeq" id="WP_116693271.1">
    <property type="nucleotide sequence ID" value="NZ_QEHR01000002.1"/>
</dbReference>
<evidence type="ECO:0000256" key="4">
    <source>
        <dbReference type="ARBA" id="ARBA00022692"/>
    </source>
</evidence>
<comment type="caution">
    <text evidence="9">The sequence shown here is derived from an EMBL/GenBank/DDBJ whole genome shotgun (WGS) entry which is preliminary data.</text>
</comment>
<dbReference type="GO" id="GO:0005886">
    <property type="term" value="C:plasma membrane"/>
    <property type="evidence" value="ECO:0007669"/>
    <property type="project" value="UniProtKB-SubCell"/>
</dbReference>
<comment type="subcellular location">
    <subcellularLocation>
        <location evidence="1">Cell membrane</location>
        <topology evidence="1">Multi-pass membrane protein</topology>
    </subcellularLocation>
</comment>
<feature type="transmembrane region" description="Helical" evidence="7">
    <location>
        <begin position="120"/>
        <end position="137"/>
    </location>
</feature>
<keyword evidence="6 7" id="KW-0472">Membrane</keyword>
<feature type="transmembrane region" description="Helical" evidence="7">
    <location>
        <begin position="95"/>
        <end position="114"/>
    </location>
</feature>
<evidence type="ECO:0000313" key="9">
    <source>
        <dbReference type="EMBL" id="PVW16253.1"/>
    </source>
</evidence>
<evidence type="ECO:0000256" key="1">
    <source>
        <dbReference type="ARBA" id="ARBA00004651"/>
    </source>
</evidence>
<accession>A0A2U0I567</accession>
<dbReference type="InterPro" id="IPR003416">
    <property type="entry name" value="MgtC/SapB/SrpB/YhiD_fam"/>
</dbReference>
<dbReference type="EMBL" id="QEHR01000002">
    <property type="protein sequence ID" value="PVW16253.1"/>
    <property type="molecule type" value="Genomic_DNA"/>
</dbReference>
<keyword evidence="5 7" id="KW-1133">Transmembrane helix</keyword>
<keyword evidence="10" id="KW-1185">Reference proteome</keyword>
<evidence type="ECO:0000256" key="6">
    <source>
        <dbReference type="ARBA" id="ARBA00023136"/>
    </source>
</evidence>
<dbReference type="OrthoDB" id="9811198at2"/>
<keyword evidence="4 7" id="KW-0812">Transmembrane</keyword>
<reference evidence="9 10" key="1">
    <citation type="submission" date="2018-04" db="EMBL/GenBank/DDBJ databases">
        <title>Marixanthomonas spongiae HN-E44 sp. nov., isolated from a marine sponge.</title>
        <authorList>
            <person name="Luo L."/>
            <person name="Zhuang L."/>
        </authorList>
    </citation>
    <scope>NUCLEOTIDE SEQUENCE [LARGE SCALE GENOMIC DNA]</scope>
    <source>
        <strain evidence="9 10">HN-E44</strain>
    </source>
</reference>
<dbReference type="PANTHER" id="PTHR33778:SF1">
    <property type="entry name" value="MAGNESIUM TRANSPORTER YHID-RELATED"/>
    <property type="match status" value="1"/>
</dbReference>
<evidence type="ECO:0000256" key="7">
    <source>
        <dbReference type="SAM" id="Phobius"/>
    </source>
</evidence>
<keyword evidence="3" id="KW-1003">Cell membrane</keyword>
<feature type="domain" description="MgtC/SapB/SrpB/YhiD N-terminal" evidence="8">
    <location>
        <begin position="16"/>
        <end position="138"/>
    </location>
</feature>
<proteinExistence type="inferred from homology"/>
<dbReference type="Proteomes" id="UP000245962">
    <property type="component" value="Unassembled WGS sequence"/>
</dbReference>
<dbReference type="Pfam" id="PF02308">
    <property type="entry name" value="MgtC"/>
    <property type="match status" value="1"/>
</dbReference>
<evidence type="ECO:0000256" key="3">
    <source>
        <dbReference type="ARBA" id="ARBA00022475"/>
    </source>
</evidence>
<evidence type="ECO:0000256" key="2">
    <source>
        <dbReference type="ARBA" id="ARBA00009298"/>
    </source>
</evidence>